<comment type="caution">
    <text evidence="1">The sequence shown here is derived from an EMBL/GenBank/DDBJ whole genome shotgun (WGS) entry which is preliminary data.</text>
</comment>
<proteinExistence type="predicted"/>
<keyword evidence="2" id="KW-1185">Reference proteome</keyword>
<evidence type="ECO:0000313" key="2">
    <source>
        <dbReference type="Proteomes" id="UP001163603"/>
    </source>
</evidence>
<dbReference type="EMBL" id="CM047747">
    <property type="protein sequence ID" value="KAJ0017716.1"/>
    <property type="molecule type" value="Genomic_DNA"/>
</dbReference>
<sequence>MIYPFEFSFDFSRLSSLRVLDARRTRLMKLSSSVGHLTHLRYLDLSSTCIQMLPRSICGLLNLQTLKLESCVFLRELPKHMRRLKNLRHLYLTNCVSLCHMPPKIGQITCLKTLTLFIVGKTKGSLIAELKGLNLIGKLHIKHLDRVSNPMHAKEANLSGKQSLHSMYLSWERDNEIEQQENAERVLEALEPNPHLVILVIEYYKGTKFPLWMREQILRNVVSMKLTRCRNCCQLPLLGQLPRLRYLEITGMTHVLYIDHSLQDGVMMRRFPCLENLDLRDLPSLQRLSREDGGELLPCLTRLSITNCPKLSLPCLPSVKDLNVRGCSEVFLKSIFSLRSLTYLSLHINNELIYLPQGMLQNFTSLQSLAIENFSKLKSFPTELVSLGAVRTLCIRTCHELESFPEQGLEGLICLQYLDLINCRKFASLSEGLGRLSYLERLNLNGCPELVALPDGIKYLSSLQHLNISGKFTGFDARYSPRNPGFRRLIVIKDNPEEPDFRPKLVALPESLRHAPALKELSISCYPNLASLPHWLGDLTSLQSLRIFDCPKLPSLPASFQSLTNLQNLGISECPELVKPCEKETGDDWYKIAHVPNIDVEPLRHDELGPLYHSHLSLLSTTQGSLWKILRRRKRKTRCFRIGCEAKEAAYKVDDILDDCATEVSRLESKNQNSWCINKVNTPLLNDLRPDTILFCRKIGIRMREISERLDEIAEERTKFHLSEAVSQKGAEVGEERQTGSIITQSQVTLIMAPTSGFSCDISRLISLRVLRMPAIGVSLSSSIRHLKHLRYLDLSHSYIKQLPNHFAACLICRL</sequence>
<evidence type="ECO:0000313" key="1">
    <source>
        <dbReference type="EMBL" id="KAJ0017716.1"/>
    </source>
</evidence>
<protein>
    <submittedName>
        <fullName evidence="1">Uncharacterized protein</fullName>
    </submittedName>
</protein>
<accession>A0ACC0XKN4</accession>
<organism evidence="1 2">
    <name type="scientific">Pistacia integerrima</name>
    <dbReference type="NCBI Taxonomy" id="434235"/>
    <lineage>
        <taxon>Eukaryota</taxon>
        <taxon>Viridiplantae</taxon>
        <taxon>Streptophyta</taxon>
        <taxon>Embryophyta</taxon>
        <taxon>Tracheophyta</taxon>
        <taxon>Spermatophyta</taxon>
        <taxon>Magnoliopsida</taxon>
        <taxon>eudicotyledons</taxon>
        <taxon>Gunneridae</taxon>
        <taxon>Pentapetalae</taxon>
        <taxon>rosids</taxon>
        <taxon>malvids</taxon>
        <taxon>Sapindales</taxon>
        <taxon>Anacardiaceae</taxon>
        <taxon>Pistacia</taxon>
    </lineage>
</organism>
<gene>
    <name evidence="1" type="ORF">Pint_10043</name>
</gene>
<name>A0ACC0XKN4_9ROSI</name>
<reference evidence="2" key="1">
    <citation type="journal article" date="2023" name="G3 (Bethesda)">
        <title>Genome assembly and association tests identify interacting loci associated with vigor, precocity, and sex in interspecific pistachio rootstocks.</title>
        <authorList>
            <person name="Palmer W."/>
            <person name="Jacygrad E."/>
            <person name="Sagayaradj S."/>
            <person name="Cavanaugh K."/>
            <person name="Han R."/>
            <person name="Bertier L."/>
            <person name="Beede B."/>
            <person name="Kafkas S."/>
            <person name="Golino D."/>
            <person name="Preece J."/>
            <person name="Michelmore R."/>
        </authorList>
    </citation>
    <scope>NUCLEOTIDE SEQUENCE [LARGE SCALE GENOMIC DNA]</scope>
</reference>
<dbReference type="Proteomes" id="UP001163603">
    <property type="component" value="Chromosome 12"/>
</dbReference>